<comment type="catalytic activity">
    <reaction evidence="12">
        <text>(6R)-5,10-methenyltetrahydrofolate + H2O = (6R)-10-formyltetrahydrofolate + H(+)</text>
        <dbReference type="Rhea" id="RHEA:23700"/>
        <dbReference type="ChEBI" id="CHEBI:15377"/>
        <dbReference type="ChEBI" id="CHEBI:15378"/>
        <dbReference type="ChEBI" id="CHEBI:57455"/>
        <dbReference type="ChEBI" id="CHEBI:195366"/>
        <dbReference type="EC" id="3.5.4.9"/>
    </reaction>
</comment>
<dbReference type="Gene3D" id="3.40.50.720">
    <property type="entry name" value="NAD(P)-binding Rossmann-like Domain"/>
    <property type="match status" value="1"/>
</dbReference>
<comment type="subunit">
    <text evidence="2 12">Homodimer.</text>
</comment>
<dbReference type="InterPro" id="IPR000672">
    <property type="entry name" value="THF_DH/CycHdrlase"/>
</dbReference>
<comment type="pathway">
    <text evidence="1 12">One-carbon metabolism; tetrahydrofolate interconversion.</text>
</comment>
<dbReference type="RefSeq" id="WP_071631268.1">
    <property type="nucleotide sequence ID" value="NZ_JBCAUP010000023.1"/>
</dbReference>
<dbReference type="FunFam" id="3.40.50.720:FF:000006">
    <property type="entry name" value="Bifunctional protein FolD"/>
    <property type="match status" value="1"/>
</dbReference>
<evidence type="ECO:0000313" key="15">
    <source>
        <dbReference type="EMBL" id="OIS94029.1"/>
    </source>
</evidence>
<dbReference type="EC" id="3.5.4.9" evidence="12"/>
<proteinExistence type="inferred from homology"/>
<protein>
    <recommendedName>
        <fullName evidence="12">Bifunctional protein FolD</fullName>
    </recommendedName>
    <domain>
        <recommendedName>
            <fullName evidence="12">Methylenetetrahydrofolate dehydrogenase</fullName>
            <ecNumber evidence="12">1.5.1.5</ecNumber>
        </recommendedName>
    </domain>
    <domain>
        <recommendedName>
            <fullName evidence="12">Methenyltetrahydrofolate cyclohydrolase</fullName>
            <ecNumber evidence="12">3.5.4.9</ecNumber>
        </recommendedName>
    </domain>
</protein>
<evidence type="ECO:0000259" key="13">
    <source>
        <dbReference type="Pfam" id="PF00763"/>
    </source>
</evidence>
<reference evidence="15 16" key="1">
    <citation type="submission" date="2016-10" db="EMBL/GenBank/DDBJ databases">
        <title>The Draft Genome Sequence of the Potato Rhizosphere Bacteria Ochrobactrum sp. IPA7.2.</title>
        <authorList>
            <person name="Gogoleva N.E."/>
            <person name="Khlopko Y.A."/>
            <person name="Burygin G.L."/>
            <person name="Plotnikov A.O."/>
        </authorList>
    </citation>
    <scope>NUCLEOTIDE SEQUENCE [LARGE SCALE GENOMIC DNA]</scope>
    <source>
        <strain evidence="15 16">IPA7.2</strain>
    </source>
</reference>
<evidence type="ECO:0000259" key="14">
    <source>
        <dbReference type="Pfam" id="PF02882"/>
    </source>
</evidence>
<feature type="binding site" evidence="12">
    <location>
        <position position="234"/>
    </location>
    <ligand>
        <name>NADP(+)</name>
        <dbReference type="ChEBI" id="CHEBI:58349"/>
    </ligand>
</feature>
<keyword evidence="5 12" id="KW-0658">Purine biosynthesis</keyword>
<comment type="similarity">
    <text evidence="12">Belongs to the tetrahydrofolate dehydrogenase/cyclohydrolase family.</text>
</comment>
<dbReference type="InterPro" id="IPR046346">
    <property type="entry name" value="Aminoacid_DH-like_N_sf"/>
</dbReference>
<keyword evidence="16" id="KW-1185">Reference proteome</keyword>
<comment type="caution">
    <text evidence="15">The sequence shown here is derived from an EMBL/GenBank/DDBJ whole genome shotgun (WGS) entry which is preliminary data.</text>
</comment>
<name>A0A1J6HM29_9HYPH</name>
<keyword evidence="9 12" id="KW-0368">Histidine biosynthesis</keyword>
<evidence type="ECO:0000256" key="4">
    <source>
        <dbReference type="ARBA" id="ARBA00022605"/>
    </source>
</evidence>
<keyword evidence="3 12" id="KW-0554">One-carbon metabolism</keyword>
<dbReference type="EMBL" id="MOEC01000006">
    <property type="protein sequence ID" value="OIS94029.1"/>
    <property type="molecule type" value="Genomic_DNA"/>
</dbReference>
<dbReference type="Gene3D" id="3.40.50.10860">
    <property type="entry name" value="Leucine Dehydrogenase, chain A, domain 1"/>
    <property type="match status" value="1"/>
</dbReference>
<feature type="domain" description="Tetrahydrofolate dehydrogenase/cyclohydrolase NAD(P)-binding" evidence="14">
    <location>
        <begin position="141"/>
        <end position="290"/>
    </location>
</feature>
<evidence type="ECO:0000256" key="12">
    <source>
        <dbReference type="HAMAP-Rule" id="MF_01576"/>
    </source>
</evidence>
<dbReference type="InterPro" id="IPR036291">
    <property type="entry name" value="NAD(P)-bd_dom_sf"/>
</dbReference>
<dbReference type="PROSITE" id="PS00767">
    <property type="entry name" value="THF_DHG_CYH_2"/>
    <property type="match status" value="1"/>
</dbReference>
<dbReference type="PANTHER" id="PTHR48099">
    <property type="entry name" value="C-1-TETRAHYDROFOLATE SYNTHASE, CYTOPLASMIC-RELATED"/>
    <property type="match status" value="1"/>
</dbReference>
<dbReference type="CDD" id="cd01080">
    <property type="entry name" value="NAD_bind_m-THF_DH_Cyclohyd"/>
    <property type="match status" value="1"/>
</dbReference>
<sequence>MAQLIDGKKLAEDVVSTVKTETEKLVAANGIVPGIAVVIVGEDPASQVYVASKSKKAKECGFHSVQHDLPETASEQELLDLIESLNNDPAIHGILVQLPLPKHIDSGRVIQTISPDKDVDGFHFINVGKLGTGEVETAFVPCTPAGAMIMIERVHGRDLSGLNAVVIGRSNIVGKPMFNLLLAANATVTVAHSRTKDLPAIARTADILVAAVGRPQMVKGDWVKPGATVIDVGINRIPAPERGEGRTRLVGDVDFAEAEKVAGAITPVPGGVGPMTIAMLMANTLTAACRTAGVKKPVF</sequence>
<keyword evidence="10 12" id="KW-0486">Methionine biosynthesis</keyword>
<keyword evidence="6 12" id="KW-0378">Hydrolase</keyword>
<dbReference type="NCBIfam" id="NF010785">
    <property type="entry name" value="PRK14188.1"/>
    <property type="match status" value="1"/>
</dbReference>
<dbReference type="PRINTS" id="PR00085">
    <property type="entry name" value="THFDHDRGNASE"/>
</dbReference>
<dbReference type="OrthoDB" id="9803580at2"/>
<evidence type="ECO:0000313" key="16">
    <source>
        <dbReference type="Proteomes" id="UP000182985"/>
    </source>
</evidence>
<dbReference type="FunFam" id="3.40.50.10860:FF:000005">
    <property type="entry name" value="C-1-tetrahydrofolate synthase, cytoplasmic, putative"/>
    <property type="match status" value="1"/>
</dbReference>
<keyword evidence="8 12" id="KW-0560">Oxidoreductase</keyword>
<dbReference type="UniPathway" id="UPA00193"/>
<dbReference type="Proteomes" id="UP000182985">
    <property type="component" value="Unassembled WGS sequence"/>
</dbReference>
<dbReference type="GO" id="GO:0004477">
    <property type="term" value="F:methenyltetrahydrofolate cyclohydrolase activity"/>
    <property type="evidence" value="ECO:0007669"/>
    <property type="project" value="UniProtKB-UniRule"/>
</dbReference>
<keyword evidence="11 12" id="KW-0511">Multifunctional enzyme</keyword>
<comment type="function">
    <text evidence="12">Catalyzes the oxidation of 5,10-methylenetetrahydrofolate to 5,10-methenyltetrahydrofolate and then the hydrolysis of 5,10-methenyltetrahydrofolate to 10-formyltetrahydrofolate.</text>
</comment>
<evidence type="ECO:0000256" key="2">
    <source>
        <dbReference type="ARBA" id="ARBA00011738"/>
    </source>
</evidence>
<dbReference type="GO" id="GO:0005829">
    <property type="term" value="C:cytosol"/>
    <property type="evidence" value="ECO:0007669"/>
    <property type="project" value="TreeGrafter"/>
</dbReference>
<dbReference type="SUPFAM" id="SSF51735">
    <property type="entry name" value="NAD(P)-binding Rossmann-fold domains"/>
    <property type="match status" value="1"/>
</dbReference>
<dbReference type="PANTHER" id="PTHR48099:SF5">
    <property type="entry name" value="C-1-TETRAHYDROFOLATE SYNTHASE, CYTOPLASMIC"/>
    <property type="match status" value="1"/>
</dbReference>
<dbReference type="GO" id="GO:0004488">
    <property type="term" value="F:methylenetetrahydrofolate dehydrogenase (NADP+) activity"/>
    <property type="evidence" value="ECO:0007669"/>
    <property type="project" value="UniProtKB-UniRule"/>
</dbReference>
<dbReference type="GO" id="GO:0006164">
    <property type="term" value="P:purine nucleotide biosynthetic process"/>
    <property type="evidence" value="ECO:0007669"/>
    <property type="project" value="UniProtKB-KW"/>
</dbReference>
<gene>
    <name evidence="12" type="primary">folD</name>
    <name evidence="15" type="ORF">BLA27_08015</name>
</gene>
<evidence type="ECO:0000256" key="5">
    <source>
        <dbReference type="ARBA" id="ARBA00022755"/>
    </source>
</evidence>
<evidence type="ECO:0000256" key="6">
    <source>
        <dbReference type="ARBA" id="ARBA00022801"/>
    </source>
</evidence>
<dbReference type="InterPro" id="IPR020867">
    <property type="entry name" value="THF_DH/CycHdrlase_CS"/>
</dbReference>
<dbReference type="NCBIfam" id="NF010783">
    <property type="entry name" value="PRK14186.1"/>
    <property type="match status" value="1"/>
</dbReference>
<feature type="domain" description="Tetrahydrofolate dehydrogenase/cyclohydrolase catalytic" evidence="13">
    <location>
        <begin position="5"/>
        <end position="120"/>
    </location>
</feature>
<organism evidence="15 16">
    <name type="scientific">Brucella cytisi</name>
    <dbReference type="NCBI Taxonomy" id="407152"/>
    <lineage>
        <taxon>Bacteria</taxon>
        <taxon>Pseudomonadati</taxon>
        <taxon>Pseudomonadota</taxon>
        <taxon>Alphaproteobacteria</taxon>
        <taxon>Hyphomicrobiales</taxon>
        <taxon>Brucellaceae</taxon>
        <taxon>Brucella/Ochrobactrum group</taxon>
        <taxon>Brucella</taxon>
    </lineage>
</organism>
<dbReference type="InterPro" id="IPR020631">
    <property type="entry name" value="THF_DH/CycHdrlase_NAD-bd_dom"/>
</dbReference>
<dbReference type="EC" id="1.5.1.5" evidence="12"/>
<keyword evidence="4 12" id="KW-0028">Amino-acid biosynthesis</keyword>
<evidence type="ECO:0000256" key="8">
    <source>
        <dbReference type="ARBA" id="ARBA00023002"/>
    </source>
</evidence>
<dbReference type="HAMAP" id="MF_01576">
    <property type="entry name" value="THF_DHG_CYH"/>
    <property type="match status" value="1"/>
</dbReference>
<dbReference type="GO" id="GO:0000105">
    <property type="term" value="P:L-histidine biosynthetic process"/>
    <property type="evidence" value="ECO:0007669"/>
    <property type="project" value="UniProtKB-KW"/>
</dbReference>
<evidence type="ECO:0000256" key="7">
    <source>
        <dbReference type="ARBA" id="ARBA00022857"/>
    </source>
</evidence>
<dbReference type="Pfam" id="PF00763">
    <property type="entry name" value="THF_DHG_CYH"/>
    <property type="match status" value="1"/>
</dbReference>
<evidence type="ECO:0000256" key="3">
    <source>
        <dbReference type="ARBA" id="ARBA00022563"/>
    </source>
</evidence>
<evidence type="ECO:0000256" key="11">
    <source>
        <dbReference type="ARBA" id="ARBA00023268"/>
    </source>
</evidence>
<comment type="catalytic activity">
    <reaction evidence="12">
        <text>(6R)-5,10-methylene-5,6,7,8-tetrahydrofolate + NADP(+) = (6R)-5,10-methenyltetrahydrofolate + NADPH</text>
        <dbReference type="Rhea" id="RHEA:22812"/>
        <dbReference type="ChEBI" id="CHEBI:15636"/>
        <dbReference type="ChEBI" id="CHEBI:57455"/>
        <dbReference type="ChEBI" id="CHEBI:57783"/>
        <dbReference type="ChEBI" id="CHEBI:58349"/>
        <dbReference type="EC" id="1.5.1.5"/>
    </reaction>
</comment>
<keyword evidence="7 12" id="KW-0521">NADP</keyword>
<evidence type="ECO:0000256" key="9">
    <source>
        <dbReference type="ARBA" id="ARBA00023102"/>
    </source>
</evidence>
<dbReference type="InterPro" id="IPR020630">
    <property type="entry name" value="THF_DH/CycHdrlase_cat_dom"/>
</dbReference>
<evidence type="ECO:0000256" key="1">
    <source>
        <dbReference type="ARBA" id="ARBA00004777"/>
    </source>
</evidence>
<dbReference type="GO" id="GO:0009086">
    <property type="term" value="P:methionine biosynthetic process"/>
    <property type="evidence" value="ECO:0007669"/>
    <property type="project" value="UniProtKB-KW"/>
</dbReference>
<dbReference type="GO" id="GO:0035999">
    <property type="term" value="P:tetrahydrofolate interconversion"/>
    <property type="evidence" value="ECO:0007669"/>
    <property type="project" value="UniProtKB-UniRule"/>
</dbReference>
<comment type="caution">
    <text evidence="12">Lacks conserved residue(s) required for the propagation of feature annotation.</text>
</comment>
<feature type="binding site" evidence="12">
    <location>
        <begin position="168"/>
        <end position="170"/>
    </location>
    <ligand>
        <name>NADP(+)</name>
        <dbReference type="ChEBI" id="CHEBI:58349"/>
    </ligand>
</feature>
<dbReference type="NCBIfam" id="NF008058">
    <property type="entry name" value="PRK10792.1"/>
    <property type="match status" value="1"/>
</dbReference>
<dbReference type="SUPFAM" id="SSF53223">
    <property type="entry name" value="Aminoacid dehydrogenase-like, N-terminal domain"/>
    <property type="match status" value="1"/>
</dbReference>
<dbReference type="Pfam" id="PF02882">
    <property type="entry name" value="THF_DHG_CYH_C"/>
    <property type="match status" value="1"/>
</dbReference>
<dbReference type="PROSITE" id="PS00766">
    <property type="entry name" value="THF_DHG_CYH_1"/>
    <property type="match status" value="1"/>
</dbReference>
<accession>A0A1J6HM29</accession>
<dbReference type="AlphaFoldDB" id="A0A1J6HM29"/>
<evidence type="ECO:0000256" key="10">
    <source>
        <dbReference type="ARBA" id="ARBA00023167"/>
    </source>
</evidence>